<comment type="caution">
    <text evidence="3">The sequence shown here is derived from an EMBL/GenBank/DDBJ whole genome shotgun (WGS) entry which is preliminary data.</text>
</comment>
<keyword evidence="4" id="KW-1185">Reference proteome</keyword>
<sequence length="284" mass="31583">MSDRIRIYRETARREMVRFGGWAFRHPVYATLLYIAVVSLIFLIFPGLDLAASELFHDPSLGFFAQSEPFLRQLRYLGPHIVQVIAIASVLVLLLKLLLPARAPLLPLRMPVFLLSTLIVGPGLVVNAILKNMWGRPRPVMVEQFGGDMPYVPVWLPSNWCETNCSFVSGEGSASVWLLTLAFIAPRAWRPAILAVTVPLILALSANRVAFGGHFLSDTLLSWGVTFLVILAAYHVLYRKPGRWLTDAGLDEALTRGGRALQRTVAGLATRITGRISTFLTMFR</sequence>
<dbReference type="SUPFAM" id="SSF48317">
    <property type="entry name" value="Acid phosphatase/Vanadium-dependent haloperoxidase"/>
    <property type="match status" value="1"/>
</dbReference>
<feature type="transmembrane region" description="Helical" evidence="1">
    <location>
        <begin position="220"/>
        <end position="238"/>
    </location>
</feature>
<evidence type="ECO:0000313" key="3">
    <source>
        <dbReference type="EMBL" id="NBN65485.1"/>
    </source>
</evidence>
<gene>
    <name evidence="3" type="ORF">GWI71_17465</name>
</gene>
<dbReference type="CDD" id="cd03396">
    <property type="entry name" value="PAP2_like_6"/>
    <property type="match status" value="1"/>
</dbReference>
<feature type="transmembrane region" description="Helical" evidence="1">
    <location>
        <begin position="111"/>
        <end position="130"/>
    </location>
</feature>
<dbReference type="InterPro" id="IPR000326">
    <property type="entry name" value="PAP2/HPO"/>
</dbReference>
<protein>
    <submittedName>
        <fullName evidence="3">Phosphatase PAP2 family protein</fullName>
    </submittedName>
</protein>
<reference evidence="3 4" key="1">
    <citation type="submission" date="2020-01" db="EMBL/GenBank/DDBJ databases">
        <authorList>
            <person name="Peng S.Y."/>
            <person name="Li J."/>
            <person name="Wang M."/>
            <person name="Wang L."/>
            <person name="Wang C.Q."/>
            <person name="Wang J.R."/>
        </authorList>
    </citation>
    <scope>NUCLEOTIDE SEQUENCE [LARGE SCALE GENOMIC DNA]</scope>
    <source>
        <strain evidence="3 4">XCT-34</strain>
    </source>
</reference>
<accession>A0ABW9ZKN0</accession>
<organism evidence="3 4">
    <name type="scientific">Pannonibacter tanglangensis</name>
    <dbReference type="NCBI Taxonomy" id="2750084"/>
    <lineage>
        <taxon>Bacteria</taxon>
        <taxon>Pseudomonadati</taxon>
        <taxon>Pseudomonadota</taxon>
        <taxon>Alphaproteobacteria</taxon>
        <taxon>Hyphomicrobiales</taxon>
        <taxon>Stappiaceae</taxon>
        <taxon>Pannonibacter</taxon>
    </lineage>
</organism>
<name>A0ABW9ZKN0_9HYPH</name>
<feature type="domain" description="Phosphatidic acid phosphatase type 2/haloperoxidase" evidence="2">
    <location>
        <begin position="116"/>
        <end position="239"/>
    </location>
</feature>
<feature type="transmembrane region" description="Helical" evidence="1">
    <location>
        <begin position="80"/>
        <end position="99"/>
    </location>
</feature>
<evidence type="ECO:0000313" key="4">
    <source>
        <dbReference type="Proteomes" id="UP000541347"/>
    </source>
</evidence>
<dbReference type="EMBL" id="JAABLP010000005">
    <property type="protein sequence ID" value="NBN65485.1"/>
    <property type="molecule type" value="Genomic_DNA"/>
</dbReference>
<keyword evidence="1" id="KW-1133">Transmembrane helix</keyword>
<evidence type="ECO:0000256" key="1">
    <source>
        <dbReference type="SAM" id="Phobius"/>
    </source>
</evidence>
<keyword evidence="1" id="KW-0472">Membrane</keyword>
<dbReference type="Proteomes" id="UP000541347">
    <property type="component" value="Unassembled WGS sequence"/>
</dbReference>
<dbReference type="RefSeq" id="WP_161677494.1">
    <property type="nucleotide sequence ID" value="NZ_JAABLP010000005.1"/>
</dbReference>
<feature type="transmembrane region" description="Helical" evidence="1">
    <location>
        <begin position="28"/>
        <end position="48"/>
    </location>
</feature>
<dbReference type="Pfam" id="PF01569">
    <property type="entry name" value="PAP2"/>
    <property type="match status" value="1"/>
</dbReference>
<dbReference type="InterPro" id="IPR036938">
    <property type="entry name" value="PAP2/HPO_sf"/>
</dbReference>
<dbReference type="Gene3D" id="1.20.144.10">
    <property type="entry name" value="Phosphatidic acid phosphatase type 2/haloperoxidase"/>
    <property type="match status" value="1"/>
</dbReference>
<proteinExistence type="predicted"/>
<evidence type="ECO:0000259" key="2">
    <source>
        <dbReference type="Pfam" id="PF01569"/>
    </source>
</evidence>
<keyword evidence="1" id="KW-0812">Transmembrane</keyword>